<evidence type="ECO:0000256" key="1">
    <source>
        <dbReference type="ARBA" id="ARBA00004141"/>
    </source>
</evidence>
<dbReference type="InterPro" id="IPR002490">
    <property type="entry name" value="V-ATPase_116kDa_su"/>
</dbReference>
<evidence type="ECO:0000256" key="4">
    <source>
        <dbReference type="ARBA" id="ARBA00022692"/>
    </source>
</evidence>
<evidence type="ECO:0000256" key="6">
    <source>
        <dbReference type="ARBA" id="ARBA00023065"/>
    </source>
</evidence>
<accession>X0ZUR6</accession>
<keyword evidence="6" id="KW-0406">Ion transport</keyword>
<keyword evidence="5 8" id="KW-1133">Transmembrane helix</keyword>
<sequence length="272" mass="31478">MEILDAKITDMEPKTRQLNVWSCYRGNLEDIADSDTYTIKLGIIKREEYNFEEVVKNLDENKISCEKLSEDGDITYVILAYHNQYKKGAEEYLASISFEEAEITGYRGTIEGNLAKIKKIIDFNRNRKKRLLAEIRKISSQYEEALTVYLDYIENNLEIEQAIESGFSTDSVSFHTAWVKKEDKKKIISTVESFKSTRVIEIQPDEDEDVPVILENKPLFRPFEIVVDLYGVPRYFEIDPTPFVSLFFAVFFGLCLMDAGYGFILAILTLIF</sequence>
<feature type="non-terminal residue" evidence="9">
    <location>
        <position position="272"/>
    </location>
</feature>
<dbReference type="GO" id="GO:0051117">
    <property type="term" value="F:ATPase binding"/>
    <property type="evidence" value="ECO:0007669"/>
    <property type="project" value="TreeGrafter"/>
</dbReference>
<keyword evidence="7 8" id="KW-0472">Membrane</keyword>
<reference evidence="9" key="1">
    <citation type="journal article" date="2014" name="Front. Microbiol.">
        <title>High frequency of phylogenetically diverse reductive dehalogenase-homologous genes in deep subseafloor sedimentary metagenomes.</title>
        <authorList>
            <person name="Kawai M."/>
            <person name="Futagami T."/>
            <person name="Toyoda A."/>
            <person name="Takaki Y."/>
            <person name="Nishi S."/>
            <person name="Hori S."/>
            <person name="Arai W."/>
            <person name="Tsubouchi T."/>
            <person name="Morono Y."/>
            <person name="Uchiyama I."/>
            <person name="Ito T."/>
            <person name="Fujiyama A."/>
            <person name="Inagaki F."/>
            <person name="Takami H."/>
        </authorList>
    </citation>
    <scope>NUCLEOTIDE SEQUENCE</scope>
    <source>
        <strain evidence="9">Expedition CK06-06</strain>
    </source>
</reference>
<evidence type="ECO:0000256" key="7">
    <source>
        <dbReference type="ARBA" id="ARBA00023136"/>
    </source>
</evidence>
<proteinExistence type="inferred from homology"/>
<dbReference type="PANTHER" id="PTHR11629">
    <property type="entry name" value="VACUOLAR PROTON ATPASES"/>
    <property type="match status" value="1"/>
</dbReference>
<keyword evidence="3" id="KW-0813">Transport</keyword>
<evidence type="ECO:0000256" key="3">
    <source>
        <dbReference type="ARBA" id="ARBA00022448"/>
    </source>
</evidence>
<gene>
    <name evidence="9" type="ORF">S01H4_09134</name>
</gene>
<dbReference type="GO" id="GO:0046961">
    <property type="term" value="F:proton-transporting ATPase activity, rotational mechanism"/>
    <property type="evidence" value="ECO:0007669"/>
    <property type="project" value="InterPro"/>
</dbReference>
<evidence type="ECO:0000313" key="9">
    <source>
        <dbReference type="EMBL" id="GAG73179.1"/>
    </source>
</evidence>
<comment type="similarity">
    <text evidence="2">Belongs to the V-ATPase 116 kDa subunit family.</text>
</comment>
<protein>
    <recommendedName>
        <fullName evidence="10">V-type ATP synthase subunit I</fullName>
    </recommendedName>
</protein>
<dbReference type="GO" id="GO:0016471">
    <property type="term" value="C:vacuolar proton-transporting V-type ATPase complex"/>
    <property type="evidence" value="ECO:0007669"/>
    <property type="project" value="TreeGrafter"/>
</dbReference>
<name>X0ZUR6_9ZZZZ</name>
<comment type="subcellular location">
    <subcellularLocation>
        <location evidence="1">Membrane</location>
        <topology evidence="1">Multi-pass membrane protein</topology>
    </subcellularLocation>
</comment>
<feature type="transmembrane region" description="Helical" evidence="8">
    <location>
        <begin position="243"/>
        <end position="271"/>
    </location>
</feature>
<dbReference type="GO" id="GO:0007035">
    <property type="term" value="P:vacuolar acidification"/>
    <property type="evidence" value="ECO:0007669"/>
    <property type="project" value="TreeGrafter"/>
</dbReference>
<dbReference type="Pfam" id="PF01496">
    <property type="entry name" value="V_ATPase_I"/>
    <property type="match status" value="1"/>
</dbReference>
<keyword evidence="4 8" id="KW-0812">Transmembrane</keyword>
<dbReference type="EMBL" id="BART01003245">
    <property type="protein sequence ID" value="GAG73179.1"/>
    <property type="molecule type" value="Genomic_DNA"/>
</dbReference>
<evidence type="ECO:0000256" key="8">
    <source>
        <dbReference type="SAM" id="Phobius"/>
    </source>
</evidence>
<dbReference type="PANTHER" id="PTHR11629:SF63">
    <property type="entry name" value="V-TYPE PROTON ATPASE SUBUNIT A"/>
    <property type="match status" value="1"/>
</dbReference>
<evidence type="ECO:0008006" key="10">
    <source>
        <dbReference type="Google" id="ProtNLM"/>
    </source>
</evidence>
<organism evidence="9">
    <name type="scientific">marine sediment metagenome</name>
    <dbReference type="NCBI Taxonomy" id="412755"/>
    <lineage>
        <taxon>unclassified sequences</taxon>
        <taxon>metagenomes</taxon>
        <taxon>ecological metagenomes</taxon>
    </lineage>
</organism>
<dbReference type="GO" id="GO:0033179">
    <property type="term" value="C:proton-transporting V-type ATPase, V0 domain"/>
    <property type="evidence" value="ECO:0007669"/>
    <property type="project" value="InterPro"/>
</dbReference>
<dbReference type="AlphaFoldDB" id="X0ZUR6"/>
<comment type="caution">
    <text evidence="9">The sequence shown here is derived from an EMBL/GenBank/DDBJ whole genome shotgun (WGS) entry which is preliminary data.</text>
</comment>
<evidence type="ECO:0000256" key="5">
    <source>
        <dbReference type="ARBA" id="ARBA00022989"/>
    </source>
</evidence>
<evidence type="ECO:0000256" key="2">
    <source>
        <dbReference type="ARBA" id="ARBA00009904"/>
    </source>
</evidence>